<dbReference type="PANTHER" id="PTHR32125">
    <property type="entry name" value="2-C-METHYL-D-ERYTHRITOL 4-PHOSPHATE CYTIDYLYLTRANSFERASE, CHLOROPLASTIC"/>
    <property type="match status" value="1"/>
</dbReference>
<dbReference type="InterPro" id="IPR034683">
    <property type="entry name" value="IspD/TarI"/>
</dbReference>
<dbReference type="KEGG" id="izh:FEM41_00130"/>
<dbReference type="EC" id="2.7.7.60" evidence="4"/>
<organism evidence="5 6">
    <name type="scientific">Jejubacter calystegiae</name>
    <dbReference type="NCBI Taxonomy" id="2579935"/>
    <lineage>
        <taxon>Bacteria</taxon>
        <taxon>Pseudomonadati</taxon>
        <taxon>Pseudomonadota</taxon>
        <taxon>Gammaproteobacteria</taxon>
        <taxon>Enterobacterales</taxon>
        <taxon>Enterobacteriaceae</taxon>
        <taxon>Jejubacter</taxon>
    </lineage>
</organism>
<evidence type="ECO:0000256" key="3">
    <source>
        <dbReference type="ARBA" id="ARBA00023229"/>
    </source>
</evidence>
<comment type="similarity">
    <text evidence="4">Belongs to the IspD/TarI cytidylyltransferase family. IspD subfamily.</text>
</comment>
<dbReference type="InterPro" id="IPR029044">
    <property type="entry name" value="Nucleotide-diphossugar_trans"/>
</dbReference>
<keyword evidence="2 4" id="KW-0548">Nucleotidyltransferase</keyword>
<dbReference type="GO" id="GO:0019288">
    <property type="term" value="P:isopentenyl diphosphate biosynthetic process, methylerythritol 4-phosphate pathway"/>
    <property type="evidence" value="ECO:0007669"/>
    <property type="project" value="UniProtKB-UniRule"/>
</dbReference>
<dbReference type="AlphaFoldDB" id="A0A4P8YCH5"/>
<dbReference type="InterPro" id="IPR001228">
    <property type="entry name" value="IspD"/>
</dbReference>
<dbReference type="RefSeq" id="WP_138093036.1">
    <property type="nucleotide sequence ID" value="NZ_CP040428.1"/>
</dbReference>
<keyword evidence="1 4" id="KW-0808">Transferase</keyword>
<reference evidence="5 6" key="1">
    <citation type="submission" date="2019-05" db="EMBL/GenBank/DDBJ databases">
        <title>Complete genome sequence of Izhakiella calystegiae KSNA2, an endophyte isolated from beach morning glory (Calystegia soldanella).</title>
        <authorList>
            <person name="Jiang L."/>
            <person name="Jeong J.C."/>
            <person name="Kim C.Y."/>
            <person name="Kim D.H."/>
            <person name="Kim S.W."/>
            <person name="Lee j."/>
        </authorList>
    </citation>
    <scope>NUCLEOTIDE SEQUENCE [LARGE SCALE GENOMIC DNA]</scope>
    <source>
        <strain evidence="5 6">KSNA2</strain>
    </source>
</reference>
<comment type="function">
    <text evidence="4">Catalyzes the formation of 4-diphosphocytidyl-2-C-methyl-D-erythritol from CTP and 2-C-methyl-D-erythritol 4-phosphate (MEP).</text>
</comment>
<evidence type="ECO:0000313" key="5">
    <source>
        <dbReference type="EMBL" id="QCT18159.1"/>
    </source>
</evidence>
<dbReference type="UniPathway" id="UPA00056">
    <property type="reaction ID" value="UER00093"/>
</dbReference>
<evidence type="ECO:0000313" key="6">
    <source>
        <dbReference type="Proteomes" id="UP000302163"/>
    </source>
</evidence>
<dbReference type="Proteomes" id="UP000302163">
    <property type="component" value="Chromosome"/>
</dbReference>
<dbReference type="SUPFAM" id="SSF53448">
    <property type="entry name" value="Nucleotide-diphospho-sugar transferases"/>
    <property type="match status" value="1"/>
</dbReference>
<evidence type="ECO:0000256" key="4">
    <source>
        <dbReference type="HAMAP-Rule" id="MF_00108"/>
    </source>
</evidence>
<proteinExistence type="inferred from homology"/>
<dbReference type="OrthoDB" id="9806837at2"/>
<evidence type="ECO:0000256" key="2">
    <source>
        <dbReference type="ARBA" id="ARBA00022695"/>
    </source>
</evidence>
<accession>A0A4P8YCH5</accession>
<feature type="site" description="Positions MEP for the nucleophilic attack" evidence="4">
    <location>
        <position position="213"/>
    </location>
</feature>
<dbReference type="EMBL" id="CP040428">
    <property type="protein sequence ID" value="QCT18159.1"/>
    <property type="molecule type" value="Genomic_DNA"/>
</dbReference>
<dbReference type="FunFam" id="3.90.550.10:FF:000003">
    <property type="entry name" value="2-C-methyl-D-erythritol 4-phosphate cytidylyltransferase"/>
    <property type="match status" value="1"/>
</dbReference>
<dbReference type="Pfam" id="PF01128">
    <property type="entry name" value="IspD"/>
    <property type="match status" value="1"/>
</dbReference>
<comment type="pathway">
    <text evidence="4">Isoprenoid biosynthesis; isopentenyl diphosphate biosynthesis via DXP pathway; isopentenyl diphosphate from 1-deoxy-D-xylulose 5-phosphate: step 2/6.</text>
</comment>
<keyword evidence="3 4" id="KW-0414">Isoprene biosynthesis</keyword>
<gene>
    <name evidence="4 5" type="primary">ispD</name>
    <name evidence="5" type="ORF">FEM41_00130</name>
</gene>
<comment type="subunit">
    <text evidence="4">Homodimer.</text>
</comment>
<comment type="catalytic activity">
    <reaction evidence="4">
        <text>2-C-methyl-D-erythritol 4-phosphate + CTP + H(+) = 4-CDP-2-C-methyl-D-erythritol + diphosphate</text>
        <dbReference type="Rhea" id="RHEA:13429"/>
        <dbReference type="ChEBI" id="CHEBI:15378"/>
        <dbReference type="ChEBI" id="CHEBI:33019"/>
        <dbReference type="ChEBI" id="CHEBI:37563"/>
        <dbReference type="ChEBI" id="CHEBI:57823"/>
        <dbReference type="ChEBI" id="CHEBI:58262"/>
        <dbReference type="EC" id="2.7.7.60"/>
    </reaction>
</comment>
<sequence>MAGSSGDIIGVVPAAGIGSRMQSTCPKQYLTIGDKTILEHAVAALLAHPRVREVIIVVSPEDRWFAGLPLATHPQVRQVEGGAQRADSVLAGLKAASGAEWALVHDAARPCLHPDDLARLLALTEQSRVGGILAAPVRDTMKRGEPGKQAIAHTVERDDLWHALTPQLFPLALLKQCLERALDEGATITDEASALEYCGFHPELVSARADNIKVTRPEDLALAAFYLTLLQTTENH</sequence>
<feature type="site" description="Transition state stabilizer" evidence="4">
    <location>
        <position position="27"/>
    </location>
</feature>
<dbReference type="GO" id="GO:0050518">
    <property type="term" value="F:2-C-methyl-D-erythritol 4-phosphate cytidylyltransferase activity"/>
    <property type="evidence" value="ECO:0007669"/>
    <property type="project" value="UniProtKB-UniRule"/>
</dbReference>
<name>A0A4P8YCH5_9ENTR</name>
<feature type="site" description="Positions MEP for the nucleophilic attack" evidence="4">
    <location>
        <position position="157"/>
    </location>
</feature>
<keyword evidence="6" id="KW-1185">Reference proteome</keyword>
<dbReference type="Gene3D" id="3.90.550.10">
    <property type="entry name" value="Spore Coat Polysaccharide Biosynthesis Protein SpsA, Chain A"/>
    <property type="match status" value="1"/>
</dbReference>
<feature type="site" description="Transition state stabilizer" evidence="4">
    <location>
        <position position="20"/>
    </location>
</feature>
<protein>
    <recommendedName>
        <fullName evidence="4">2-C-methyl-D-erythritol 4-phosphate cytidylyltransferase</fullName>
        <ecNumber evidence="4">2.7.7.60</ecNumber>
    </recommendedName>
    <alternativeName>
        <fullName evidence="4">4-diphosphocytidyl-2C-methyl-D-erythritol synthase</fullName>
    </alternativeName>
    <alternativeName>
        <fullName evidence="4">MEP cytidylyltransferase</fullName>
        <shortName evidence="4">MCT</shortName>
    </alternativeName>
</protein>
<dbReference type="HAMAP" id="MF_00108">
    <property type="entry name" value="IspD"/>
    <property type="match status" value="1"/>
</dbReference>
<evidence type="ECO:0000256" key="1">
    <source>
        <dbReference type="ARBA" id="ARBA00022679"/>
    </source>
</evidence>
<dbReference type="CDD" id="cd02516">
    <property type="entry name" value="CDP-ME_synthetase"/>
    <property type="match status" value="1"/>
</dbReference>
<dbReference type="PANTHER" id="PTHR32125:SF4">
    <property type="entry name" value="2-C-METHYL-D-ERYTHRITOL 4-PHOSPHATE CYTIDYLYLTRANSFERASE, CHLOROPLASTIC"/>
    <property type="match status" value="1"/>
</dbReference>
<dbReference type="InterPro" id="IPR050088">
    <property type="entry name" value="IspD/TarI_cytidylyltransf_bact"/>
</dbReference>
<dbReference type="NCBIfam" id="TIGR00453">
    <property type="entry name" value="ispD"/>
    <property type="match status" value="1"/>
</dbReference>